<evidence type="ECO:0000313" key="3">
    <source>
        <dbReference type="Proteomes" id="UP001459277"/>
    </source>
</evidence>
<dbReference type="Proteomes" id="UP001459277">
    <property type="component" value="Unassembled WGS sequence"/>
</dbReference>
<accession>A0AAW2DDN9</accession>
<feature type="region of interest" description="Disordered" evidence="1">
    <location>
        <begin position="75"/>
        <end position="94"/>
    </location>
</feature>
<sequence>MSYVLSQAQAPGMIPAAGILASGLVPAAVASQSILETENQQGSKSQGSRDVSEAGTQKSGMTKVKSQLQYVVTESEAPATVSTDTKTKDGNSKSIMEASLPSNILVTAPLDNPTVLAEQFVSATVANEVAPIPGSEAAPTTINLVIFNG</sequence>
<protein>
    <submittedName>
        <fullName evidence="2">Uncharacterized protein</fullName>
    </submittedName>
</protein>
<comment type="caution">
    <text evidence="2">The sequence shown here is derived from an EMBL/GenBank/DDBJ whole genome shotgun (WGS) entry which is preliminary data.</text>
</comment>
<feature type="region of interest" description="Disordered" evidence="1">
    <location>
        <begin position="36"/>
        <end position="62"/>
    </location>
</feature>
<evidence type="ECO:0000256" key="1">
    <source>
        <dbReference type="SAM" id="MobiDB-lite"/>
    </source>
</evidence>
<reference evidence="2 3" key="1">
    <citation type="submission" date="2024-01" db="EMBL/GenBank/DDBJ databases">
        <title>A telomere-to-telomere, gap-free genome of sweet tea (Lithocarpus litseifolius).</title>
        <authorList>
            <person name="Zhou J."/>
        </authorList>
    </citation>
    <scope>NUCLEOTIDE SEQUENCE [LARGE SCALE GENOMIC DNA]</scope>
    <source>
        <strain evidence="2">Zhou-2022a</strain>
        <tissue evidence="2">Leaf</tissue>
    </source>
</reference>
<gene>
    <name evidence="2" type="ORF">SO802_009236</name>
</gene>
<dbReference type="EMBL" id="JAZDWU010000003">
    <property type="protein sequence ID" value="KAL0007734.1"/>
    <property type="molecule type" value="Genomic_DNA"/>
</dbReference>
<proteinExistence type="predicted"/>
<keyword evidence="3" id="KW-1185">Reference proteome</keyword>
<name>A0AAW2DDN9_9ROSI</name>
<organism evidence="2 3">
    <name type="scientific">Lithocarpus litseifolius</name>
    <dbReference type="NCBI Taxonomy" id="425828"/>
    <lineage>
        <taxon>Eukaryota</taxon>
        <taxon>Viridiplantae</taxon>
        <taxon>Streptophyta</taxon>
        <taxon>Embryophyta</taxon>
        <taxon>Tracheophyta</taxon>
        <taxon>Spermatophyta</taxon>
        <taxon>Magnoliopsida</taxon>
        <taxon>eudicotyledons</taxon>
        <taxon>Gunneridae</taxon>
        <taxon>Pentapetalae</taxon>
        <taxon>rosids</taxon>
        <taxon>fabids</taxon>
        <taxon>Fagales</taxon>
        <taxon>Fagaceae</taxon>
        <taxon>Lithocarpus</taxon>
    </lineage>
</organism>
<dbReference type="AlphaFoldDB" id="A0AAW2DDN9"/>
<evidence type="ECO:0000313" key="2">
    <source>
        <dbReference type="EMBL" id="KAL0007734.1"/>
    </source>
</evidence>